<feature type="domain" description="Lipopolysaccharide assembly protein A" evidence="7">
    <location>
        <begin position="24"/>
        <end position="92"/>
    </location>
</feature>
<keyword evidence="2 6" id="KW-0812">Transmembrane</keyword>
<name>A0A418VIZ2_RHOPL</name>
<dbReference type="AlphaFoldDB" id="A0A418VIZ2"/>
<evidence type="ECO:0000313" key="8">
    <source>
        <dbReference type="EMBL" id="RJF76130.1"/>
    </source>
</evidence>
<evidence type="ECO:0000259" key="7">
    <source>
        <dbReference type="Pfam" id="PF06305"/>
    </source>
</evidence>
<proteinExistence type="predicted"/>
<dbReference type="Proteomes" id="UP000285523">
    <property type="component" value="Unassembled WGS sequence"/>
</dbReference>
<evidence type="ECO:0000256" key="2">
    <source>
        <dbReference type="ARBA" id="ARBA00022692"/>
    </source>
</evidence>
<accession>A0A418VIZ2</accession>
<evidence type="ECO:0000313" key="9">
    <source>
        <dbReference type="Proteomes" id="UP000285523"/>
    </source>
</evidence>
<feature type="region of interest" description="Disordered" evidence="5">
    <location>
        <begin position="98"/>
        <end position="128"/>
    </location>
</feature>
<reference evidence="8 9" key="1">
    <citation type="submission" date="2018-09" db="EMBL/GenBank/DDBJ databases">
        <title>Draft genome sequence of Rhodopseudomonas palustris 2.1.18.</title>
        <authorList>
            <person name="Robertson S.L."/>
            <person name="Meyer T.E."/>
            <person name="Kyndt J.A."/>
        </authorList>
    </citation>
    <scope>NUCLEOTIDE SEQUENCE [LARGE SCALE GENOMIC DNA]</scope>
    <source>
        <strain evidence="8 9">2.1.18</strain>
    </source>
</reference>
<gene>
    <name evidence="8" type="ORF">D4Q52_07705</name>
</gene>
<comment type="caution">
    <text evidence="8">The sequence shown here is derived from an EMBL/GenBank/DDBJ whole genome shotgun (WGS) entry which is preliminary data.</text>
</comment>
<dbReference type="EMBL" id="QYYD01000006">
    <property type="protein sequence ID" value="RJF76130.1"/>
    <property type="molecule type" value="Genomic_DNA"/>
</dbReference>
<organism evidence="8 9">
    <name type="scientific">Rhodopseudomonas palustris</name>
    <dbReference type="NCBI Taxonomy" id="1076"/>
    <lineage>
        <taxon>Bacteria</taxon>
        <taxon>Pseudomonadati</taxon>
        <taxon>Pseudomonadota</taxon>
        <taxon>Alphaproteobacteria</taxon>
        <taxon>Hyphomicrobiales</taxon>
        <taxon>Nitrobacteraceae</taxon>
        <taxon>Rhodopseudomonas</taxon>
    </lineage>
</organism>
<dbReference type="GO" id="GO:0005886">
    <property type="term" value="C:plasma membrane"/>
    <property type="evidence" value="ECO:0007669"/>
    <property type="project" value="InterPro"/>
</dbReference>
<evidence type="ECO:0000256" key="3">
    <source>
        <dbReference type="ARBA" id="ARBA00022989"/>
    </source>
</evidence>
<evidence type="ECO:0000256" key="5">
    <source>
        <dbReference type="SAM" id="MobiDB-lite"/>
    </source>
</evidence>
<sequence length="128" mass="13887">MQKFLTAVVLIPLGLIFIVFAVANRHLVTVSFDPLEPNDPMGTVQLPLFVLIIGVAILGVIAGGIATWFRQSKWRRAARRHQAEAIEAKAELANMRASVMTPASSEPRRLLLGQSSATGRRDKADAAV</sequence>
<dbReference type="OrthoDB" id="7868067at2"/>
<feature type="compositionally biased region" description="Basic and acidic residues" evidence="5">
    <location>
        <begin position="119"/>
        <end position="128"/>
    </location>
</feature>
<feature type="transmembrane region" description="Helical" evidence="6">
    <location>
        <begin position="45"/>
        <end position="69"/>
    </location>
</feature>
<dbReference type="Pfam" id="PF06305">
    <property type="entry name" value="LapA_dom"/>
    <property type="match status" value="1"/>
</dbReference>
<dbReference type="RefSeq" id="WP_119856052.1">
    <property type="nucleotide sequence ID" value="NZ_QYYD01000006.1"/>
</dbReference>
<evidence type="ECO:0000256" key="4">
    <source>
        <dbReference type="ARBA" id="ARBA00023136"/>
    </source>
</evidence>
<keyword evidence="3 6" id="KW-1133">Transmembrane helix</keyword>
<keyword evidence="1" id="KW-1003">Cell membrane</keyword>
<evidence type="ECO:0000256" key="6">
    <source>
        <dbReference type="SAM" id="Phobius"/>
    </source>
</evidence>
<evidence type="ECO:0000256" key="1">
    <source>
        <dbReference type="ARBA" id="ARBA00022475"/>
    </source>
</evidence>
<dbReference type="InterPro" id="IPR010445">
    <property type="entry name" value="LapA_dom"/>
</dbReference>
<protein>
    <submittedName>
        <fullName evidence="8">LapA family protein</fullName>
    </submittedName>
</protein>
<keyword evidence="4 6" id="KW-0472">Membrane</keyword>